<feature type="transmembrane region" description="Helical" evidence="1">
    <location>
        <begin position="688"/>
        <end position="712"/>
    </location>
</feature>
<keyword evidence="1" id="KW-1133">Transmembrane helix</keyword>
<dbReference type="InterPro" id="IPR005127">
    <property type="entry name" value="Giardia_VSP"/>
</dbReference>
<evidence type="ECO:0000313" key="2">
    <source>
        <dbReference type="EMBL" id="ESU42579.1"/>
    </source>
</evidence>
<keyword evidence="1" id="KW-0812">Transmembrane</keyword>
<accession>V6TVG7</accession>
<dbReference type="SMART" id="SM00261">
    <property type="entry name" value="FU"/>
    <property type="match status" value="4"/>
</dbReference>
<sequence>VCREARDGACVEHAEEAGADRAGAGERIDKHGRLETRGIVKEAKTCEEVTDSSNPTTGQCKKGKCISTGEDNVCTDCAKAGEVPINGQCIGKDTASNQCQKADSQPLDENSTTCGKCTGANYFFHKGGCYLQTATPGQTICQAAGSDGTCTTCSGANGYFKNPGAAATTDSCVSCGDTTGVTVDTNKNYVGVANCAKCNAPGSLSNSGTAAATCTECAAGFLHPPSGEATSCVETCPEGYFGHTASNTKKTCQSCATPESLTPSVTGIPGCASCTYTGGDSGTLTCSECNEGKKPSLDGLHCYDCTVGNCAFCASENVCQKCISGYILDGAACTQQTCSTPDCKTCTNPKAPNEACTACVSTHYLTPTSRCISNCAALGDYYGATEGSKKLCKRCGVANCEACNEQGKCSVCKDGLYADSAGACQKCDASCKTCYGSATDCLACDAGKIMSYTTSDTTGRCIPQCAQASGAGNCETCGLTIEGAAYCSKCSQGNEYPQNGVCATKARAAPTCKDGTVENGICKVCADGFFKINGGCYSASRLPGSTVCTKAASTGGTCQTYSGEGYSIDGSGNLVECPANCGECSSSTACTTCMPGYALSGSACAKCHESCATCSGAAETCTACANGYYKVGSTTGPCTSCETDNGSVTGVSGCLSCAAPTGGSGPVLCYLVKDSTAGDSDPNLSSGAIAGISVAVIAVVGGLVGFLCWWFVCRGKA</sequence>
<name>V6TVG7_GIAIN</name>
<keyword evidence="1" id="KW-0472">Membrane</keyword>
<dbReference type="VEuPathDB" id="GiardiaDB:GL50803_00d115797"/>
<dbReference type="PANTHER" id="PTHR23275">
    <property type="entry name" value="CABRIOLET.-RELATED"/>
    <property type="match status" value="1"/>
</dbReference>
<dbReference type="VEuPathDB" id="GiardiaDB:DHA2_150893"/>
<dbReference type="EMBL" id="AHHH01000077">
    <property type="protein sequence ID" value="ESU42579.1"/>
    <property type="molecule type" value="Genomic_DNA"/>
</dbReference>
<proteinExistence type="predicted"/>
<dbReference type="OrthoDB" id="300641at2759"/>
<organism evidence="2 3">
    <name type="scientific">Giardia intestinalis</name>
    <name type="common">Giardia lamblia</name>
    <dbReference type="NCBI Taxonomy" id="5741"/>
    <lineage>
        <taxon>Eukaryota</taxon>
        <taxon>Metamonada</taxon>
        <taxon>Diplomonadida</taxon>
        <taxon>Hexamitidae</taxon>
        <taxon>Giardiinae</taxon>
        <taxon>Giardia</taxon>
    </lineage>
</organism>
<dbReference type="Pfam" id="PF03302">
    <property type="entry name" value="VSP"/>
    <property type="match status" value="1"/>
</dbReference>
<reference evidence="2 3" key="2">
    <citation type="journal article" date="2013" name="Genome Biol. Evol.">
        <title>Genome sequencing of Giardia lamblia genotypes A2 and B isolates (DH and GS) and comparative analysis with the genomes of genotypes A1 and E (WB and Pig).</title>
        <authorList>
            <person name="Adam R.D."/>
            <person name="Dahlstrom E.W."/>
            <person name="Martens C.A."/>
            <person name="Bruno D.P."/>
            <person name="Barbian K.D."/>
            <person name="Ricklefs S.M."/>
            <person name="Hernandez M.M."/>
            <person name="Narla N.P."/>
            <person name="Patel R.B."/>
            <person name="Porcella S.F."/>
            <person name="Nash T.E."/>
        </authorList>
    </citation>
    <scope>NUCLEOTIDE SEQUENCE [LARGE SCALE GENOMIC DNA]</scope>
    <source>
        <strain evidence="2 3">GS</strain>
    </source>
</reference>
<dbReference type="VEuPathDB" id="GiardiaDB:GL50581_2080"/>
<dbReference type="VEuPathDB" id="GiardiaDB:QR46_3301"/>
<reference evidence="3" key="1">
    <citation type="submission" date="2012-02" db="EMBL/GenBank/DDBJ databases">
        <title>Genome sequencing of Giardia lamblia Genotypes A2 and B isolates (DH and GS) and comparative analysis with the genomes of Genotypes A1 and E (WB and Pig).</title>
        <authorList>
            <person name="Adam R."/>
            <person name="Dahlstrom E."/>
            <person name="Martens C."/>
            <person name="Bruno D."/>
            <person name="Barbian K."/>
            <person name="Porcella S.F."/>
            <person name="Nash T."/>
        </authorList>
    </citation>
    <scope>NUCLEOTIDE SEQUENCE</scope>
    <source>
        <strain evidence="3">GS</strain>
    </source>
</reference>
<dbReference type="AlphaFoldDB" id="V6TVG7"/>
<comment type="caution">
    <text evidence="2">The sequence shown here is derived from an EMBL/GenBank/DDBJ whole genome shotgun (WGS) entry which is preliminary data.</text>
</comment>
<dbReference type="SUPFAM" id="SSF57184">
    <property type="entry name" value="Growth factor receptor domain"/>
    <property type="match status" value="3"/>
</dbReference>
<evidence type="ECO:0000313" key="3">
    <source>
        <dbReference type="Proteomes" id="UP000018040"/>
    </source>
</evidence>
<dbReference type="Gene3D" id="2.10.220.10">
    <property type="entry name" value="Hormone Receptor, Insulin-like Growth Factor Receptor 1, Chain A, domain 2"/>
    <property type="match status" value="2"/>
</dbReference>
<dbReference type="InterPro" id="IPR006212">
    <property type="entry name" value="Furin_repeat"/>
</dbReference>
<dbReference type="PANTHER" id="PTHR23275:SF100">
    <property type="entry name" value="EGF-LIKE DOMAIN-CONTAINING PROTEIN"/>
    <property type="match status" value="1"/>
</dbReference>
<gene>
    <name evidence="2" type="ORF">GSB_152769</name>
</gene>
<evidence type="ECO:0000256" key="1">
    <source>
        <dbReference type="SAM" id="Phobius"/>
    </source>
</evidence>
<dbReference type="Proteomes" id="UP000018040">
    <property type="component" value="Unassembled WGS sequence"/>
</dbReference>
<protein>
    <submittedName>
        <fullName evidence="2">Variant-specific surface protein</fullName>
    </submittedName>
</protein>
<dbReference type="InterPro" id="IPR052798">
    <property type="entry name" value="Giardia_VSA"/>
</dbReference>
<dbReference type="InterPro" id="IPR009030">
    <property type="entry name" value="Growth_fac_rcpt_cys_sf"/>
</dbReference>
<feature type="non-terminal residue" evidence="2">
    <location>
        <position position="1"/>
    </location>
</feature>